<evidence type="ECO:0000313" key="3">
    <source>
        <dbReference type="EMBL" id="TDE89223.1"/>
    </source>
</evidence>
<keyword evidence="2" id="KW-0472">Membrane</keyword>
<feature type="transmembrane region" description="Helical" evidence="2">
    <location>
        <begin position="198"/>
        <end position="222"/>
    </location>
</feature>
<feature type="region of interest" description="Disordered" evidence="1">
    <location>
        <begin position="1"/>
        <end position="24"/>
    </location>
</feature>
<protein>
    <submittedName>
        <fullName evidence="3">ABC transporter permease</fullName>
    </submittedName>
</protein>
<comment type="caution">
    <text evidence="3">The sequence shown here is derived from an EMBL/GenBank/DDBJ whole genome shotgun (WGS) entry which is preliminary data.</text>
</comment>
<dbReference type="PANTHER" id="PTHR43471:SF12">
    <property type="entry name" value="HYPOTHETICAL MEMBRANE PROTEIN, CONSERVED"/>
    <property type="match status" value="1"/>
</dbReference>
<feature type="transmembrane region" description="Helical" evidence="2">
    <location>
        <begin position="162"/>
        <end position="186"/>
    </location>
</feature>
<keyword evidence="4" id="KW-1185">Reference proteome</keyword>
<dbReference type="Proteomes" id="UP000504882">
    <property type="component" value="Unassembled WGS sequence"/>
</dbReference>
<feature type="transmembrane region" description="Helical" evidence="2">
    <location>
        <begin position="327"/>
        <end position="347"/>
    </location>
</feature>
<keyword evidence="2" id="KW-0812">Transmembrane</keyword>
<proteinExistence type="predicted"/>
<name>A0ABY2DYH0_9MICO</name>
<feature type="transmembrane region" description="Helical" evidence="2">
    <location>
        <begin position="81"/>
        <end position="102"/>
    </location>
</feature>
<gene>
    <name evidence="3" type="ORF">EXU48_21095</name>
</gene>
<feature type="transmembrane region" description="Helical" evidence="2">
    <location>
        <begin position="52"/>
        <end position="75"/>
    </location>
</feature>
<evidence type="ECO:0000256" key="1">
    <source>
        <dbReference type="SAM" id="MobiDB-lite"/>
    </source>
</evidence>
<organism evidence="3 4">
    <name type="scientific">Occultella glacieicola</name>
    <dbReference type="NCBI Taxonomy" id="2518684"/>
    <lineage>
        <taxon>Bacteria</taxon>
        <taxon>Bacillati</taxon>
        <taxon>Actinomycetota</taxon>
        <taxon>Actinomycetes</taxon>
        <taxon>Micrococcales</taxon>
        <taxon>Ruaniaceae</taxon>
        <taxon>Occultella</taxon>
    </lineage>
</organism>
<keyword evidence="2" id="KW-1133">Transmembrane helix</keyword>
<accession>A0ABY2DYH0</accession>
<reference evidence="3 4" key="1">
    <citation type="submission" date="2019-03" db="EMBL/GenBank/DDBJ databases">
        <title>Genomic features of bacteria from cold environments.</title>
        <authorList>
            <person name="Shen L."/>
        </authorList>
    </citation>
    <scope>NUCLEOTIDE SEQUENCE [LARGE SCALE GENOMIC DNA]</scope>
    <source>
        <strain evidence="4">T3246-1</strain>
    </source>
</reference>
<evidence type="ECO:0000256" key="2">
    <source>
        <dbReference type="SAM" id="Phobius"/>
    </source>
</evidence>
<dbReference type="PANTHER" id="PTHR43471">
    <property type="entry name" value="ABC TRANSPORTER PERMEASE"/>
    <property type="match status" value="1"/>
</dbReference>
<evidence type="ECO:0000313" key="4">
    <source>
        <dbReference type="Proteomes" id="UP000504882"/>
    </source>
</evidence>
<sequence>MTTFDVPLEPGHPLDPAPPGPDTSARAISWQGVRTIAVLELRQRIRSTRWRVALAVWFALVGLVSILIGGAFAALGGDPTWSFGLVLMFVLGLGLVVAPTLASTAINGDRNAGTLAILQVTLLSPADIAVGKLLAGWAAALAFLAVSLPFLIWSALLGGTTVAGFFLSIVVLALLLGVVCAIGLGFSALTARTAGSSVLTYVAVASLTVISLILFALTAPLVTTTEEVEVYGVSEEAMAGDQTYECETFTAQREVTHTERTWWLLAINPFVILADTGAQPGLDPRDSGPFEAIRSATNQVRSGPPDVHQECWLDSAPPPTVDDAAPIWPWGLAANLLLGAVGLAVAIRRLRVPYRTLPGGTRVA</sequence>
<feature type="transmembrane region" description="Helical" evidence="2">
    <location>
        <begin position="133"/>
        <end position="156"/>
    </location>
</feature>
<dbReference type="EMBL" id="SMNA01000013">
    <property type="protein sequence ID" value="TDE89223.1"/>
    <property type="molecule type" value="Genomic_DNA"/>
</dbReference>
<dbReference type="RefSeq" id="WP_133109665.1">
    <property type="nucleotide sequence ID" value="NZ_SMNA01000013.1"/>
</dbReference>